<dbReference type="EMBL" id="AXUT01000778">
    <property type="protein sequence ID" value="ESU76015.1"/>
    <property type="molecule type" value="Genomic_DNA"/>
</dbReference>
<evidence type="ECO:0000313" key="1">
    <source>
        <dbReference type="EMBL" id="ESU76015.1"/>
    </source>
</evidence>
<sequence>MLDAILCCNYSSMSEQRKPCKRGCIHTGVMLYGVLLQGAIPREYMISHQTDVRVNENRVNEQGCFLARKQMYDNSCGAASLLCAAKELGVDKIPQYKGSMSEMTRKSSLDLDNRCERDLYLITSGNYNPRTHKDNIADAGYSMPDKIVMATRLLGLNAYVVEESNIFSQVISFIYPDARDLLIGMGCNIVHQRDVLSSNQRVLEAVAVSFIGVPVGLHWVLCRPDGSYMDPAVGENYSCFSTMELGARRSNSNFIGYTKIGISIVITNEAL</sequence>
<organism evidence="1 3">
    <name type="scientific">Shigella dysenteriae WRSd3</name>
    <dbReference type="NCBI Taxonomy" id="1401327"/>
    <lineage>
        <taxon>Bacteria</taxon>
        <taxon>Pseudomonadati</taxon>
        <taxon>Pseudomonadota</taxon>
        <taxon>Gammaproteobacteria</taxon>
        <taxon>Enterobacterales</taxon>
        <taxon>Enterobacteriaceae</taxon>
        <taxon>Shigella</taxon>
    </lineage>
</organism>
<proteinExistence type="predicted"/>
<dbReference type="InterPro" id="IPR058988">
    <property type="entry name" value="IpaJ"/>
</dbReference>
<evidence type="ECO:0000313" key="2">
    <source>
        <dbReference type="EMBL" id="ESU82243.1"/>
    </source>
</evidence>
<evidence type="ECO:0000313" key="3">
    <source>
        <dbReference type="Proteomes" id="UP000017944"/>
    </source>
</evidence>
<geneLocation type="plasmid" evidence="1">
    <name>unnamed</name>
</geneLocation>
<comment type="caution">
    <text evidence="1">The sequence shown here is derived from an EMBL/GenBank/DDBJ whole genome shotgun (WGS) entry which is preliminary data.</text>
</comment>
<name>A0A090N978_SHIDY</name>
<gene>
    <name evidence="2" type="ORF">WRSd3_00179</name>
    <name evidence="1" type="ORF">WRSd3_p00167</name>
</gene>
<dbReference type="EMBL" id="AXUT01000016">
    <property type="protein sequence ID" value="ESU82243.1"/>
    <property type="molecule type" value="Genomic_DNA"/>
</dbReference>
<dbReference type="AlphaFoldDB" id="A0A090N978"/>
<keyword evidence="1" id="KW-0614">Plasmid</keyword>
<accession>A0A090N978</accession>
<dbReference type="Proteomes" id="UP000017944">
    <property type="component" value="Unassembled WGS sequence"/>
</dbReference>
<dbReference type="Pfam" id="PF25855">
    <property type="entry name" value="IpaJ_protease"/>
    <property type="match status" value="1"/>
</dbReference>
<dbReference type="PATRIC" id="fig|1401327.3.peg.167"/>
<protein>
    <submittedName>
        <fullName evidence="1">Invasion plasmid antigen</fullName>
    </submittedName>
</protein>
<reference evidence="1 3" key="1">
    <citation type="submission" date="2013-10" db="EMBL/GenBank/DDBJ databases">
        <title>Draft genomes and the virulence plasmids of Sd1617 vaccine constructs: WRSd3 and WRSd5.</title>
        <authorList>
            <person name="Aksomboon Vongsawan A."/>
            <person name="Venkatesan M.M."/>
            <person name="Vaisvil B."/>
            <person name="Emel G."/>
            <person name="Kepatral V."/>
            <person name="Sethabutr O."/>
            <person name="Serichantalergs O."/>
            <person name="Mason C."/>
        </authorList>
    </citation>
    <scope>NUCLEOTIDE SEQUENCE [LARGE SCALE GENOMIC DNA]</scope>
    <source>
        <strain evidence="1 3">WRSd3</strain>
        <plasmid evidence="1">unnamed</plasmid>
    </source>
</reference>